<evidence type="ECO:0000313" key="1">
    <source>
        <dbReference type="EMBL" id="KAF4456135.1"/>
    </source>
</evidence>
<protein>
    <submittedName>
        <fullName evidence="1">Uncharacterized protein</fullName>
    </submittedName>
</protein>
<sequence>MFNGQKVTARFNASNLTDTERNRFMKAFLLYELNCRVKTSSAEIESMLPRRELDATEEEAIRCVNSYVCSLYGAMFAQCGGAWLLDQTSLETGLLFPDTFYFNHEIYASDMGQLGHARLGYVREVENKVEAKFARFGLRPFIEFLGYDMSDLRGKQDLKMRLKDWYSEQAEYSHKSGVLCSTERNITSHTSPIYSQLSSEANTELQRNIYRQRAWVFFDNRRFYSKGSAGRPIFPTQSFLNKEPSKQVWVEGWFDNPRQARALRRSKRWHDDLCASSDSTDAARIQ</sequence>
<evidence type="ECO:0000313" key="2">
    <source>
        <dbReference type="Proteomes" id="UP000605986"/>
    </source>
</evidence>
<dbReference type="Proteomes" id="UP000605986">
    <property type="component" value="Unassembled WGS sequence"/>
</dbReference>
<proteinExistence type="predicted"/>
<gene>
    <name evidence="1" type="ORF">F53441_1690</name>
</gene>
<comment type="caution">
    <text evidence="1">The sequence shown here is derived from an EMBL/GenBank/DDBJ whole genome shotgun (WGS) entry which is preliminary data.</text>
</comment>
<accession>A0A8H4P1Y7</accession>
<organism evidence="1 2">
    <name type="scientific">Fusarium austroafricanum</name>
    <dbReference type="NCBI Taxonomy" id="2364996"/>
    <lineage>
        <taxon>Eukaryota</taxon>
        <taxon>Fungi</taxon>
        <taxon>Dikarya</taxon>
        <taxon>Ascomycota</taxon>
        <taxon>Pezizomycotina</taxon>
        <taxon>Sordariomycetes</taxon>
        <taxon>Hypocreomycetidae</taxon>
        <taxon>Hypocreales</taxon>
        <taxon>Nectriaceae</taxon>
        <taxon>Fusarium</taxon>
        <taxon>Fusarium concolor species complex</taxon>
    </lineage>
</organism>
<dbReference type="AlphaFoldDB" id="A0A8H4P1Y7"/>
<reference evidence="1" key="1">
    <citation type="submission" date="2020-01" db="EMBL/GenBank/DDBJ databases">
        <title>Identification and distribution of gene clusters putatively required for synthesis of sphingolipid metabolism inhibitors in phylogenetically diverse species of the filamentous fungus Fusarium.</title>
        <authorList>
            <person name="Kim H.-S."/>
            <person name="Busman M."/>
            <person name="Brown D.W."/>
            <person name="Divon H."/>
            <person name="Uhlig S."/>
            <person name="Proctor R.H."/>
        </authorList>
    </citation>
    <scope>NUCLEOTIDE SEQUENCE</scope>
    <source>
        <strain evidence="1">NRRL 53441</strain>
    </source>
</reference>
<name>A0A8H4P1Y7_9HYPO</name>
<dbReference type="OrthoDB" id="4636359at2759"/>
<keyword evidence="2" id="KW-1185">Reference proteome</keyword>
<dbReference type="EMBL" id="JAADJG010000068">
    <property type="protein sequence ID" value="KAF4456135.1"/>
    <property type="molecule type" value="Genomic_DNA"/>
</dbReference>